<dbReference type="InterPro" id="IPR052787">
    <property type="entry name" value="MAVS"/>
</dbReference>
<evidence type="ECO:0000313" key="3">
    <source>
        <dbReference type="EMBL" id="KAK3083301.1"/>
    </source>
</evidence>
<dbReference type="InterPro" id="IPR013762">
    <property type="entry name" value="Integrase-like_cat_sf"/>
</dbReference>
<dbReference type="EMBL" id="VSWD01000014">
    <property type="protein sequence ID" value="KAK3083301.1"/>
    <property type="molecule type" value="Genomic_DNA"/>
</dbReference>
<dbReference type="Proteomes" id="UP001186944">
    <property type="component" value="Unassembled WGS sequence"/>
</dbReference>
<accession>A0AA88XI97</accession>
<dbReference type="InterPro" id="IPR011010">
    <property type="entry name" value="DNA_brk_join_enz"/>
</dbReference>
<dbReference type="GO" id="GO:0003677">
    <property type="term" value="F:DNA binding"/>
    <property type="evidence" value="ECO:0007669"/>
    <property type="project" value="InterPro"/>
</dbReference>
<gene>
    <name evidence="3" type="ORF">FSP39_018861</name>
</gene>
<reference evidence="3" key="1">
    <citation type="submission" date="2019-08" db="EMBL/GenBank/DDBJ databases">
        <title>The improved chromosome-level genome for the pearl oyster Pinctada fucata martensii using PacBio sequencing and Hi-C.</title>
        <authorList>
            <person name="Zheng Z."/>
        </authorList>
    </citation>
    <scope>NUCLEOTIDE SEQUENCE</scope>
    <source>
        <strain evidence="3">ZZ-2019</strain>
        <tissue evidence="3">Adductor muscle</tissue>
    </source>
</reference>
<feature type="domain" description="Tyr recombinase" evidence="2">
    <location>
        <begin position="156"/>
        <end position="220"/>
    </location>
</feature>
<name>A0AA88XI97_PINIB</name>
<organism evidence="3 4">
    <name type="scientific">Pinctada imbricata</name>
    <name type="common">Atlantic pearl-oyster</name>
    <name type="synonym">Pinctada martensii</name>
    <dbReference type="NCBI Taxonomy" id="66713"/>
    <lineage>
        <taxon>Eukaryota</taxon>
        <taxon>Metazoa</taxon>
        <taxon>Spiralia</taxon>
        <taxon>Lophotrochozoa</taxon>
        <taxon>Mollusca</taxon>
        <taxon>Bivalvia</taxon>
        <taxon>Autobranchia</taxon>
        <taxon>Pteriomorphia</taxon>
        <taxon>Pterioida</taxon>
        <taxon>Pterioidea</taxon>
        <taxon>Pteriidae</taxon>
        <taxon>Pinctada</taxon>
    </lineage>
</organism>
<dbReference type="Gene3D" id="1.10.443.10">
    <property type="entry name" value="Intergrase catalytic core"/>
    <property type="match status" value="1"/>
</dbReference>
<evidence type="ECO:0000259" key="2">
    <source>
        <dbReference type="Pfam" id="PF00589"/>
    </source>
</evidence>
<dbReference type="PANTHER" id="PTHR21446:SF12">
    <property type="entry name" value="POTASSIUM CHANNEL TETRAMERIZATION DOMAIN CONTAINING 1"/>
    <property type="match status" value="1"/>
</dbReference>
<dbReference type="AlphaFoldDB" id="A0AA88XI97"/>
<dbReference type="Pfam" id="PF00589">
    <property type="entry name" value="Phage_integrase"/>
    <property type="match status" value="1"/>
</dbReference>
<sequence length="324" mass="36814">MASVVFREYLLEKGIDSNYEEFDEHVLDDKLARFYIDARKKDGTKYKSGSLESIRHGINRYLKAPPFNKPFDIIKDSQFRGANQTYEAARADLKQAGLGTTVHYPEIPDYSPYCPVTSFLKYSQKLHPDCDRLWQRSKDTFCEDDETWYCSVPVGEKKLKSFLPDLSVACKLTQRYTNHSIRCTCATILSRGKYNYAQIKAVTGHKSVQSLSIYQKVNDKEKLQMGQAISQSLTLQPSLPPPPKRQALEYQYGHGCTSSTDIANKSTMPGLEGVDVEKLFSDFDFCEASTSVRTCTAYVMPTSSNPYVFNKCSVQIIQNLNVRK</sequence>
<keyword evidence="1" id="KW-0233">DNA recombination</keyword>
<dbReference type="PANTHER" id="PTHR21446">
    <property type="entry name" value="DUF3504 DOMAIN-CONTAINING PROTEIN"/>
    <property type="match status" value="1"/>
</dbReference>
<dbReference type="SUPFAM" id="SSF56349">
    <property type="entry name" value="DNA breaking-rejoining enzymes"/>
    <property type="match status" value="1"/>
</dbReference>
<evidence type="ECO:0000256" key="1">
    <source>
        <dbReference type="ARBA" id="ARBA00023172"/>
    </source>
</evidence>
<dbReference type="GO" id="GO:0006310">
    <property type="term" value="P:DNA recombination"/>
    <property type="evidence" value="ECO:0007669"/>
    <property type="project" value="UniProtKB-KW"/>
</dbReference>
<proteinExistence type="predicted"/>
<comment type="caution">
    <text evidence="3">The sequence shown here is derived from an EMBL/GenBank/DDBJ whole genome shotgun (WGS) entry which is preliminary data.</text>
</comment>
<evidence type="ECO:0000313" key="4">
    <source>
        <dbReference type="Proteomes" id="UP001186944"/>
    </source>
</evidence>
<dbReference type="InterPro" id="IPR002104">
    <property type="entry name" value="Integrase_catalytic"/>
</dbReference>
<keyword evidence="4" id="KW-1185">Reference proteome</keyword>
<dbReference type="GO" id="GO:0015074">
    <property type="term" value="P:DNA integration"/>
    <property type="evidence" value="ECO:0007669"/>
    <property type="project" value="InterPro"/>
</dbReference>
<protein>
    <recommendedName>
        <fullName evidence="2">Tyr recombinase domain-containing protein</fullName>
    </recommendedName>
</protein>